<protein>
    <submittedName>
        <fullName evidence="8">SubB</fullName>
    </submittedName>
</protein>
<dbReference type="Gene3D" id="1.10.1200.10">
    <property type="entry name" value="ACP-like"/>
    <property type="match status" value="2"/>
</dbReference>
<dbReference type="Gene3D" id="2.30.38.10">
    <property type="entry name" value="Luciferase, Domain 3"/>
    <property type="match status" value="2"/>
</dbReference>
<dbReference type="PROSITE" id="PS50075">
    <property type="entry name" value="CARRIER"/>
    <property type="match status" value="2"/>
</dbReference>
<dbReference type="Pfam" id="PF00550">
    <property type="entry name" value="PP-binding"/>
    <property type="match status" value="2"/>
</dbReference>
<dbReference type="SUPFAM" id="SSF56801">
    <property type="entry name" value="Acetyl-CoA synthetase-like"/>
    <property type="match status" value="2"/>
</dbReference>
<gene>
    <name evidence="8" type="primary">subB</name>
</gene>
<dbReference type="InterPro" id="IPR020845">
    <property type="entry name" value="AMP-binding_CS"/>
</dbReference>
<dbReference type="Pfam" id="PF00668">
    <property type="entry name" value="Condensation"/>
    <property type="match status" value="3"/>
</dbReference>
<dbReference type="GO" id="GO:0008610">
    <property type="term" value="P:lipid biosynthetic process"/>
    <property type="evidence" value="ECO:0007669"/>
    <property type="project" value="UniProtKB-ARBA"/>
</dbReference>
<evidence type="ECO:0000256" key="1">
    <source>
        <dbReference type="ARBA" id="ARBA00001957"/>
    </source>
</evidence>
<dbReference type="FunFam" id="3.40.50.980:FF:000001">
    <property type="entry name" value="Non-ribosomal peptide synthetase"/>
    <property type="match status" value="2"/>
</dbReference>
<dbReference type="InterPro" id="IPR025110">
    <property type="entry name" value="AMP-bd_C"/>
</dbReference>
<dbReference type="FunFam" id="3.30.559.30:FF:000001">
    <property type="entry name" value="Non-ribosomal peptide synthetase"/>
    <property type="match status" value="1"/>
</dbReference>
<dbReference type="SMART" id="SM00823">
    <property type="entry name" value="PKS_PP"/>
    <property type="match status" value="2"/>
</dbReference>
<dbReference type="PROSITE" id="PS00012">
    <property type="entry name" value="PHOSPHOPANTETHEINE"/>
    <property type="match status" value="1"/>
</dbReference>
<dbReference type="CDD" id="cd19531">
    <property type="entry name" value="LCL_NRPS-like"/>
    <property type="match status" value="2"/>
</dbReference>
<evidence type="ECO:0000256" key="2">
    <source>
        <dbReference type="ARBA" id="ARBA00006432"/>
    </source>
</evidence>
<evidence type="ECO:0000256" key="5">
    <source>
        <dbReference type="ARBA" id="ARBA00022737"/>
    </source>
</evidence>
<dbReference type="CDD" id="cd17650">
    <property type="entry name" value="A_NRPS_PpsD_like"/>
    <property type="match status" value="1"/>
</dbReference>
<dbReference type="FunFam" id="1.10.1200.10:FF:000005">
    <property type="entry name" value="Nonribosomal peptide synthetase 1"/>
    <property type="match status" value="2"/>
</dbReference>
<reference evidence="8" key="1">
    <citation type="journal article" date="2006" name="Biochem. Biophys. Res. Commun.">
        <title>Genetics of subpeptin JM4-A and subpeptin JM4-B production by Bacillus subtilis JM4.</title>
        <authorList>
            <person name="Wu S."/>
            <person name="Zhong J."/>
            <person name="Huan L."/>
        </authorList>
    </citation>
    <scope>NUCLEOTIDE SEQUENCE</scope>
</reference>
<evidence type="ECO:0000256" key="4">
    <source>
        <dbReference type="ARBA" id="ARBA00022553"/>
    </source>
</evidence>
<feature type="domain" description="Carrier" evidence="7">
    <location>
        <begin position="2059"/>
        <end position="2133"/>
    </location>
</feature>
<keyword evidence="6" id="KW-0045">Antibiotic biosynthesis</keyword>
<dbReference type="Gene3D" id="3.30.559.30">
    <property type="entry name" value="Nonribosomal peptide synthetase, condensation domain"/>
    <property type="match status" value="3"/>
</dbReference>
<dbReference type="Gene3D" id="3.30.559.10">
    <property type="entry name" value="Chloramphenicol acetyltransferase-like domain"/>
    <property type="match status" value="3"/>
</dbReference>
<dbReference type="InterPro" id="IPR009081">
    <property type="entry name" value="PP-bd_ACP"/>
</dbReference>
<dbReference type="FunFam" id="3.30.300.30:FF:000010">
    <property type="entry name" value="Enterobactin synthetase component F"/>
    <property type="match status" value="2"/>
</dbReference>
<feature type="domain" description="Carrier" evidence="7">
    <location>
        <begin position="1016"/>
        <end position="1091"/>
    </location>
</feature>
<dbReference type="InterPro" id="IPR010060">
    <property type="entry name" value="NRPS_synth"/>
</dbReference>
<dbReference type="EMBL" id="DQ272494">
    <property type="protein sequence ID" value="ABB80124.1"/>
    <property type="molecule type" value="Genomic_DNA"/>
</dbReference>
<dbReference type="PROSITE" id="PS00455">
    <property type="entry name" value="AMP_BINDING"/>
    <property type="match status" value="2"/>
</dbReference>
<dbReference type="GO" id="GO:0044550">
    <property type="term" value="P:secondary metabolite biosynthetic process"/>
    <property type="evidence" value="ECO:0007669"/>
    <property type="project" value="UniProtKB-ARBA"/>
</dbReference>
<comment type="cofactor">
    <cofactor evidence="1">
        <name>pantetheine 4'-phosphate</name>
        <dbReference type="ChEBI" id="CHEBI:47942"/>
    </cofactor>
</comment>
<dbReference type="Pfam" id="PF00501">
    <property type="entry name" value="AMP-binding"/>
    <property type="match status" value="2"/>
</dbReference>
<reference evidence="8" key="2">
    <citation type="submission" date="2015-12" db="EMBL/GenBank/DDBJ databases">
        <authorList>
            <person name="Shamseldin A."/>
            <person name="Moawad H."/>
            <person name="Abd El-Rahim W.M."/>
            <person name="Sadowsky M.J."/>
        </authorList>
    </citation>
    <scope>NUCLEOTIDE SEQUENCE</scope>
</reference>
<dbReference type="InterPro" id="IPR041464">
    <property type="entry name" value="TubC_N"/>
</dbReference>
<dbReference type="GO" id="GO:0005829">
    <property type="term" value="C:cytosol"/>
    <property type="evidence" value="ECO:0007669"/>
    <property type="project" value="TreeGrafter"/>
</dbReference>
<keyword evidence="3" id="KW-0596">Phosphopantetheine</keyword>
<dbReference type="Gene3D" id="3.40.50.980">
    <property type="match status" value="4"/>
</dbReference>
<dbReference type="GO" id="GO:0031177">
    <property type="term" value="F:phosphopantetheine binding"/>
    <property type="evidence" value="ECO:0007669"/>
    <property type="project" value="InterPro"/>
</dbReference>
<dbReference type="InterPro" id="IPR000873">
    <property type="entry name" value="AMP-dep_synth/lig_dom"/>
</dbReference>
<dbReference type="SUPFAM" id="SSF52777">
    <property type="entry name" value="CoA-dependent acyltransferases"/>
    <property type="match status" value="6"/>
</dbReference>
<proteinExistence type="inferred from homology"/>
<dbReference type="InterPro" id="IPR006162">
    <property type="entry name" value="Ppantetheine_attach_site"/>
</dbReference>
<dbReference type="CDD" id="cd19534">
    <property type="entry name" value="E_NRPS"/>
    <property type="match status" value="1"/>
</dbReference>
<dbReference type="NCBIfam" id="TIGR01720">
    <property type="entry name" value="NRPS-para261"/>
    <property type="match status" value="1"/>
</dbReference>
<dbReference type="Gene3D" id="1.10.10.1830">
    <property type="entry name" value="Non-ribosomal peptide synthase, adenylation domain"/>
    <property type="match status" value="1"/>
</dbReference>
<evidence type="ECO:0000259" key="7">
    <source>
        <dbReference type="PROSITE" id="PS50075"/>
    </source>
</evidence>
<dbReference type="GO" id="GO:0017000">
    <property type="term" value="P:antibiotic biosynthetic process"/>
    <property type="evidence" value="ECO:0007669"/>
    <property type="project" value="UniProtKB-KW"/>
</dbReference>
<dbReference type="PANTHER" id="PTHR45527">
    <property type="entry name" value="NONRIBOSOMAL PEPTIDE SYNTHETASE"/>
    <property type="match status" value="1"/>
</dbReference>
<dbReference type="NCBIfam" id="NF003417">
    <property type="entry name" value="PRK04813.1"/>
    <property type="match status" value="2"/>
</dbReference>
<evidence type="ECO:0000313" key="8">
    <source>
        <dbReference type="EMBL" id="ABB80124.1"/>
    </source>
</evidence>
<evidence type="ECO:0000256" key="6">
    <source>
        <dbReference type="ARBA" id="ARBA00023194"/>
    </source>
</evidence>
<keyword evidence="4" id="KW-0597">Phosphoprotein</keyword>
<dbReference type="FunFam" id="2.30.38.10:FF:000001">
    <property type="entry name" value="Non-ribosomal peptide synthetase PvdI"/>
    <property type="match status" value="1"/>
</dbReference>
<dbReference type="InterPro" id="IPR045851">
    <property type="entry name" value="AMP-bd_C_sf"/>
</dbReference>
<accession>Q2XP39</accession>
<dbReference type="GO" id="GO:0043041">
    <property type="term" value="P:amino acid activation for nonribosomal peptide biosynthetic process"/>
    <property type="evidence" value="ECO:0007669"/>
    <property type="project" value="TreeGrafter"/>
</dbReference>
<dbReference type="InterPro" id="IPR010071">
    <property type="entry name" value="AA_adenyl_dom"/>
</dbReference>
<dbReference type="InterPro" id="IPR001242">
    <property type="entry name" value="Condensation_dom"/>
</dbReference>
<dbReference type="GO" id="GO:0003824">
    <property type="term" value="F:catalytic activity"/>
    <property type="evidence" value="ECO:0007669"/>
    <property type="project" value="InterPro"/>
</dbReference>
<dbReference type="Gene3D" id="3.30.300.30">
    <property type="match status" value="2"/>
</dbReference>
<keyword evidence="5" id="KW-0677">Repeat</keyword>
<dbReference type="InterPro" id="IPR044894">
    <property type="entry name" value="TubC_N_sf"/>
</dbReference>
<name>Q2XP39_BACIU</name>
<dbReference type="PANTHER" id="PTHR45527:SF1">
    <property type="entry name" value="FATTY ACID SYNTHASE"/>
    <property type="match status" value="1"/>
</dbReference>
<comment type="similarity">
    <text evidence="2">Belongs to the ATP-dependent AMP-binding enzyme family.</text>
</comment>
<dbReference type="InterPro" id="IPR023213">
    <property type="entry name" value="CAT-like_dom_sf"/>
</dbReference>
<dbReference type="NCBIfam" id="TIGR01733">
    <property type="entry name" value="AA-adenyl-dom"/>
    <property type="match status" value="2"/>
</dbReference>
<evidence type="ECO:0000256" key="3">
    <source>
        <dbReference type="ARBA" id="ARBA00022450"/>
    </source>
</evidence>
<dbReference type="SUPFAM" id="SSF47336">
    <property type="entry name" value="ACP-like"/>
    <property type="match status" value="2"/>
</dbReference>
<dbReference type="InterPro" id="IPR020806">
    <property type="entry name" value="PKS_PP-bd"/>
</dbReference>
<organism evidence="8">
    <name type="scientific">Bacillus subtilis</name>
    <dbReference type="NCBI Taxonomy" id="1423"/>
    <lineage>
        <taxon>Bacteria</taxon>
        <taxon>Bacillati</taxon>
        <taxon>Bacillota</taxon>
        <taxon>Bacilli</taxon>
        <taxon>Bacillales</taxon>
        <taxon>Bacillaceae</taxon>
        <taxon>Bacillus</taxon>
    </lineage>
</organism>
<dbReference type="FunFam" id="3.40.50.12780:FF:000012">
    <property type="entry name" value="Non-ribosomal peptide synthetase"/>
    <property type="match status" value="2"/>
</dbReference>
<dbReference type="Pfam" id="PF13193">
    <property type="entry name" value="AMP-binding_C"/>
    <property type="match status" value="2"/>
</dbReference>
<dbReference type="InterPro" id="IPR036736">
    <property type="entry name" value="ACP-like_sf"/>
</dbReference>
<dbReference type="Pfam" id="PF18563">
    <property type="entry name" value="TubC_N"/>
    <property type="match status" value="1"/>
</dbReference>
<sequence length="2607" mass="296941">MSMSIMDFINDLKKKNITLYHNKGKIKIIGPQELLTADLKQQIKRYKEDIIAALEACETDIERSFPKAAPSKSGTYPLSREQKRMFILNQLDDSKTAYNMPLAVKINGEVQISRIEQAWKALIKRHESLRTSFVMLDGEPVQKIEQDAEFRLEYSELGDQSIQEKISRFIKPFQLEKAPLLRAELVKVDEAEHMMIVDMHHIISDGISIGILMKEFADCCEGKELPPVMVQYKDYSEWQRDIEQQSRLKKQEAYWLNTFRGDIPVLNMPLDFPRPKIRSFQGNRTVVELDQDTTKKLKTIAAKNGVTMYMLLLAGYTILLSKYTGQEDIIVGSPIAGRPHADLNGTIGMFVGTLALRNRPTGNMTFSEYVQTVKNNTLNAYENQDYQFDALIEHLGLTQDMSRNPLFDTMFDLQHADDFASEAGGGHFDTYDIPFHVAKFDVSLTAFLHGDNLKFDFQYCTDLYKKETIERMAGHFLNVLKDAAHHPELALSEIRMMSEEEKDIILHTFNHEKTDGPKNKTLSRLFEERAEKTPDHPAVIFEDQQLTYRELNEKANQLAWLLREKGVKPDTIVAIMTDRSLEMIIGIIGILKAGGAYLPIDPDYPEDRVKYMLEDSGADMVVTQEPFKSKIDGRQLITAEDTRSFSKENLPNVNKASDLAYVIYTSGSSGRPKGVMTTHRNVVHYVDAFTKRIPLSEDDTVLQVVSFSFDAFSEEVYPILACSGRLVISRKVSDLNIDELVKTIGKHRVTLVSCSPLLLNEIDKNQHLTFHPQMKFISGGDVLKFEYVENIIKGADVYNSYGPTEATVCATYYQLSSADRKKTSIPIGKPLSNYKVYIADQYGRPQPVGVPGELLIGGEGVARGYLNHETLTKAAFVLDESGERVYRTGDLARWLSDGNIEFLGRIDSQVKIRGYRIELEEIEHRLLMNDDINEAIVVAKEDQENSKYLCAYIAFNNKNADIEQVQERLAKDLPEYMIPSCFIKLDQIPRTINGKADLKALPEPDRGAFAQARYEAPRNQTEALLLSIWQDILPAEQIGINDHFFDIGGHSLKAFSMAAKIQAALKVEVTLKEIFSHPTIKDIAAYIVQKQKQVQSDILKAKKKEYYPLSSAQKRLYILNQIEEGQTAYNMPFAMKIRGGLQTKKAEKAFKTLIKRHESLRTSFVTINGEPVQNINEEVTFEMKYRELDNCSLRERMNQFIRPFDLEKAPLLRAELVRVNAAEHILLLDMHHIISDGVSIGILMKEWAALYEEKELAPLKIQYKDYSEWQRESCQKDRLKKQEEYWLSVFQDAIPVLNMPTDFPRPQMQSYEGDRIAFAIERELTDKLKKTAKENGVTMYMLLLAGYTILLSKYTGQEDIIVGSPIAGRTREELEQTVGMFVGTLAMRNHPKGGRTFIEYLQDVKENTFNAYENQDYPFDELVDKLDLERDISRNALFDTMFDMQALDDAEPDIEGLHVEPVDLEFQISKFDLSLAAAESAGVITFHLEFCTRLYKKETAETLAQHFVNILRDISDHPQKPLNEISMLSEEQRNTVLYQFNDTNAEHPSGIFSELFEEQAEKSPNHPAAVFKDHMLTYRELNEKANQLARTLRKKGVQRESVVGIMAERSLEMVTGILAVLKAGGAYMPIDPGLPKERIQYLITDSGADLLLTQHQLIGSISFAGEIIQIDQADAYDTDGSNLEHLNSPGDLAYVIYTSGTTGNPKGVMVEHRNIIHAHYTWRKHYELASFSVNLLQLASMSFDVFAGDLCRSLLNGGTMYMVPDDVKLEMNLLYDMINKYGIHMLESTPSLIIPLMKYIDHHKLDLSSMKLLIMGSDTCTIKDYKWLVERFGQRMRIINSYGVTEASVDSGYYEEALDRIPEIANTPIGKPLDNTAFYILDSSLNPQPVGVYGELYIGGEGVARGYLNKPELTKERFVPNRFAAGGKMYKTGDLARWLPDGNVEFLGRIDHQVKIRGFRIETGEIETKLLENQNISEAVVIDREDKKGHKYLCAYIVARAKTNANELREYLSDHLPDYMLPSYFIQINKMPLTPNGKIDRKALPEPAGDAIAASGYKAPRNETEEKLAAVWQEVLDRDKIGINDNFFEIGGDSIKALQIVSKLSRADLKLQVKDLFTNPSIRHLSKYVKKETKARTSEIVQGQVPLTPVQRSFFEANQREQNHYNQAFMLYRENGFAERIVEKVIRKLTEHRDALRMVYREKNGEIIQHNRGLEDSVFDLNVYVLKTEKNLEETVYQIATNIQKDISISEGKMIKLCVFKTTEGDHLLIAIHHLLADGVSWRILFEDFEAAYGQALQGKPIELGYKTDSYKTFSEKLAEYASSKKLLKEQEYWREISKGKTAFLPKHRQAAHDNYENSRTLRISLSQMETEQLLKDAHKAYNTQINDLLLTALLIASRQLTGENRLKILMEGHGRDDILQDVDITRTVGWFTAMYPVFIDIEDETDLSVMIKIVKETLRKIPNNGIGYGILKYLRKDEGLIKDEKPPILFNYLGELDHDLTTEQFSSSKLSTGQSIGEKSARDASVEIDSVVVGRQLMISTTFNEYEYSPDTISELNQAFKESLQMVISHCTGKNETEKTSSDYGYDKLSLEDLEELLNEYESIDS</sequence>